<name>A0A2V1DML5_9PLEO</name>
<accession>A0A2V1DML5</accession>
<evidence type="ECO:0000313" key="1">
    <source>
        <dbReference type="EMBL" id="PVH99340.1"/>
    </source>
</evidence>
<proteinExistence type="predicted"/>
<dbReference type="Proteomes" id="UP000244855">
    <property type="component" value="Unassembled WGS sequence"/>
</dbReference>
<dbReference type="EMBL" id="KZ805394">
    <property type="protein sequence ID" value="PVH99340.1"/>
    <property type="molecule type" value="Genomic_DNA"/>
</dbReference>
<evidence type="ECO:0000313" key="2">
    <source>
        <dbReference type="Proteomes" id="UP000244855"/>
    </source>
</evidence>
<keyword evidence="2" id="KW-1185">Reference proteome</keyword>
<gene>
    <name evidence="1" type="ORF">DM02DRAFT_436048</name>
</gene>
<dbReference type="AlphaFoldDB" id="A0A2V1DML5"/>
<protein>
    <submittedName>
        <fullName evidence="1">Uncharacterized protein</fullName>
    </submittedName>
</protein>
<reference evidence="1 2" key="1">
    <citation type="journal article" date="2018" name="Sci. Rep.">
        <title>Comparative genomics provides insights into the lifestyle and reveals functional heterogeneity of dark septate endophytic fungi.</title>
        <authorList>
            <person name="Knapp D.G."/>
            <person name="Nemeth J.B."/>
            <person name="Barry K."/>
            <person name="Hainaut M."/>
            <person name="Henrissat B."/>
            <person name="Johnson J."/>
            <person name="Kuo A."/>
            <person name="Lim J.H.P."/>
            <person name="Lipzen A."/>
            <person name="Nolan M."/>
            <person name="Ohm R.A."/>
            <person name="Tamas L."/>
            <person name="Grigoriev I.V."/>
            <person name="Spatafora J.W."/>
            <person name="Nagy L.G."/>
            <person name="Kovacs G.M."/>
        </authorList>
    </citation>
    <scope>NUCLEOTIDE SEQUENCE [LARGE SCALE GENOMIC DNA]</scope>
    <source>
        <strain evidence="1 2">DSE2036</strain>
    </source>
</reference>
<organism evidence="1 2">
    <name type="scientific">Periconia macrospinosa</name>
    <dbReference type="NCBI Taxonomy" id="97972"/>
    <lineage>
        <taxon>Eukaryota</taxon>
        <taxon>Fungi</taxon>
        <taxon>Dikarya</taxon>
        <taxon>Ascomycota</taxon>
        <taxon>Pezizomycotina</taxon>
        <taxon>Dothideomycetes</taxon>
        <taxon>Pleosporomycetidae</taxon>
        <taxon>Pleosporales</taxon>
        <taxon>Massarineae</taxon>
        <taxon>Periconiaceae</taxon>
        <taxon>Periconia</taxon>
    </lineage>
</organism>
<sequence>MTPPQNSSQPFKSYKEYTKFVHENLPRKIEAPFSKDMWLGQISDNIPCLQWYRYTGADYYPDPDSNDFASHGSGVSAYKSTAKASVFQSQLLIETNSISQQILIIMRKEVSSNNWDKAEKHRWRNFYDWASDICGLGLDIPLEIWDYLGGRIELGARDVENNPIPWIGNCPIVDVGDHSLLLMPKVSVTRPNTGRFPYTH</sequence>